<dbReference type="InterPro" id="IPR003594">
    <property type="entry name" value="HATPase_dom"/>
</dbReference>
<evidence type="ECO:0000256" key="1">
    <source>
        <dbReference type="ARBA" id="ARBA00022527"/>
    </source>
</evidence>
<protein>
    <recommendedName>
        <fullName evidence="2">Histidine kinase/HSP90-like ATPase domain-containing protein</fullName>
    </recommendedName>
</protein>
<keyword evidence="1" id="KW-0418">Kinase</keyword>
<feature type="domain" description="Histidine kinase/HSP90-like ATPase" evidence="2">
    <location>
        <begin position="9"/>
        <end position="117"/>
    </location>
</feature>
<dbReference type="PANTHER" id="PTHR35526">
    <property type="entry name" value="ANTI-SIGMA-F FACTOR RSBW-RELATED"/>
    <property type="match status" value="1"/>
</dbReference>
<dbReference type="GO" id="GO:0004674">
    <property type="term" value="F:protein serine/threonine kinase activity"/>
    <property type="evidence" value="ECO:0007669"/>
    <property type="project" value="UniProtKB-KW"/>
</dbReference>
<dbReference type="PANTHER" id="PTHR35526:SF3">
    <property type="entry name" value="ANTI-SIGMA-F FACTOR RSBW"/>
    <property type="match status" value="1"/>
</dbReference>
<evidence type="ECO:0000313" key="4">
    <source>
        <dbReference type="Proteomes" id="UP000608024"/>
    </source>
</evidence>
<reference evidence="3" key="2">
    <citation type="submission" date="2020-09" db="EMBL/GenBank/DDBJ databases">
        <authorList>
            <person name="Sun Q."/>
            <person name="Ohkuma M."/>
        </authorList>
    </citation>
    <scope>NUCLEOTIDE SEQUENCE</scope>
    <source>
        <strain evidence="3">JCM 4784</strain>
    </source>
</reference>
<accession>A0A918ZQF1</accession>
<dbReference type="AlphaFoldDB" id="A0A918ZQF1"/>
<organism evidence="3 4">
    <name type="scientific">Streptomyces longispororuber</name>
    <dbReference type="NCBI Taxonomy" id="68230"/>
    <lineage>
        <taxon>Bacteria</taxon>
        <taxon>Bacillati</taxon>
        <taxon>Actinomycetota</taxon>
        <taxon>Actinomycetes</taxon>
        <taxon>Kitasatosporales</taxon>
        <taxon>Streptomycetaceae</taxon>
        <taxon>Streptomyces</taxon>
    </lineage>
</organism>
<comment type="caution">
    <text evidence="3">The sequence shown here is derived from an EMBL/GenBank/DDBJ whole genome shotgun (WGS) entry which is preliminary data.</text>
</comment>
<keyword evidence="1" id="KW-0808">Transferase</keyword>
<evidence type="ECO:0000259" key="2">
    <source>
        <dbReference type="Pfam" id="PF13581"/>
    </source>
</evidence>
<reference evidence="3" key="1">
    <citation type="journal article" date="2014" name="Int. J. Syst. Evol. Microbiol.">
        <title>Complete genome sequence of Corynebacterium casei LMG S-19264T (=DSM 44701T), isolated from a smear-ripened cheese.</title>
        <authorList>
            <consortium name="US DOE Joint Genome Institute (JGI-PGF)"/>
            <person name="Walter F."/>
            <person name="Albersmeier A."/>
            <person name="Kalinowski J."/>
            <person name="Ruckert C."/>
        </authorList>
    </citation>
    <scope>NUCLEOTIDE SEQUENCE</scope>
    <source>
        <strain evidence="3">JCM 4784</strain>
    </source>
</reference>
<name>A0A918ZQF1_9ACTN</name>
<proteinExistence type="predicted"/>
<dbReference type="InterPro" id="IPR036890">
    <property type="entry name" value="HATPase_C_sf"/>
</dbReference>
<dbReference type="InterPro" id="IPR050267">
    <property type="entry name" value="Anti-sigma-factor_SerPK"/>
</dbReference>
<dbReference type="SUPFAM" id="SSF55874">
    <property type="entry name" value="ATPase domain of HSP90 chaperone/DNA topoisomerase II/histidine kinase"/>
    <property type="match status" value="1"/>
</dbReference>
<dbReference type="Proteomes" id="UP000608024">
    <property type="component" value="Unassembled WGS sequence"/>
</dbReference>
<dbReference type="RefSeq" id="WP_229925750.1">
    <property type="nucleotide sequence ID" value="NZ_BNBT01000053.1"/>
</dbReference>
<dbReference type="Gene3D" id="3.30.565.10">
    <property type="entry name" value="Histidine kinase-like ATPase, C-terminal domain"/>
    <property type="match status" value="1"/>
</dbReference>
<sequence>MTPRAARLARTQTRRRLDGWQWGGDVDDAVLVVSELVANAARHGRVAGHHLWLRLALAGDGGLVVDVSDPVRGFPGFAVGGGVPPGEGGRGLLVVRQLTYELAWFPREAQGKTVRARLRGGPGPWRG</sequence>
<dbReference type="EMBL" id="BNBT01000053">
    <property type="protein sequence ID" value="GHE65455.1"/>
    <property type="molecule type" value="Genomic_DNA"/>
</dbReference>
<evidence type="ECO:0000313" key="3">
    <source>
        <dbReference type="EMBL" id="GHE65455.1"/>
    </source>
</evidence>
<keyword evidence="1" id="KW-0723">Serine/threonine-protein kinase</keyword>
<gene>
    <name evidence="3" type="ORF">GCM10018785_37940</name>
</gene>
<dbReference type="Pfam" id="PF13581">
    <property type="entry name" value="HATPase_c_2"/>
    <property type="match status" value="1"/>
</dbReference>
<keyword evidence="4" id="KW-1185">Reference proteome</keyword>
<dbReference type="CDD" id="cd16936">
    <property type="entry name" value="HATPase_RsbW-like"/>
    <property type="match status" value="1"/>
</dbReference>